<evidence type="ECO:0000313" key="1">
    <source>
        <dbReference type="EMBL" id="MER6430428.1"/>
    </source>
</evidence>
<sequence>MAKGRSCQVCRQRMSVKSEQRQPMGSWVVYECRNPACKNWIDSGQRHRFGEKVFEDK</sequence>
<accession>A0ABV1U9N7</accession>
<dbReference type="EMBL" id="JBEPAZ010000019">
    <property type="protein sequence ID" value="MER6430428.1"/>
    <property type="molecule type" value="Genomic_DNA"/>
</dbReference>
<evidence type="ECO:0000313" key="2">
    <source>
        <dbReference type="Proteomes" id="UP001470023"/>
    </source>
</evidence>
<gene>
    <name evidence="1" type="ORF">ABT272_22195</name>
</gene>
<protein>
    <submittedName>
        <fullName evidence="1">Uncharacterized protein</fullName>
    </submittedName>
</protein>
<keyword evidence="2" id="KW-1185">Reference proteome</keyword>
<comment type="caution">
    <text evidence="1">The sequence shown here is derived from an EMBL/GenBank/DDBJ whole genome shotgun (WGS) entry which is preliminary data.</text>
</comment>
<dbReference type="Proteomes" id="UP001470023">
    <property type="component" value="Unassembled WGS sequence"/>
</dbReference>
<reference evidence="1 2" key="1">
    <citation type="submission" date="2024-06" db="EMBL/GenBank/DDBJ databases">
        <title>The Natural Products Discovery Center: Release of the First 8490 Sequenced Strains for Exploring Actinobacteria Biosynthetic Diversity.</title>
        <authorList>
            <person name="Kalkreuter E."/>
            <person name="Kautsar S.A."/>
            <person name="Yang D."/>
            <person name="Bader C.D."/>
            <person name="Teijaro C.N."/>
            <person name="Fluegel L."/>
            <person name="Davis C.M."/>
            <person name="Simpson J.R."/>
            <person name="Lauterbach L."/>
            <person name="Steele A.D."/>
            <person name="Gui C."/>
            <person name="Meng S."/>
            <person name="Li G."/>
            <person name="Viehrig K."/>
            <person name="Ye F."/>
            <person name="Su P."/>
            <person name="Kiefer A.F."/>
            <person name="Nichols A."/>
            <person name="Cepeda A.J."/>
            <person name="Yan W."/>
            <person name="Fan B."/>
            <person name="Jiang Y."/>
            <person name="Adhikari A."/>
            <person name="Zheng C.-J."/>
            <person name="Schuster L."/>
            <person name="Cowan T.M."/>
            <person name="Smanski M.J."/>
            <person name="Chevrette M.G."/>
            <person name="De Carvalho L.P.S."/>
            <person name="Shen B."/>
        </authorList>
    </citation>
    <scope>NUCLEOTIDE SEQUENCE [LARGE SCALE GENOMIC DNA]</scope>
    <source>
        <strain evidence="1 2">NPDC001166</strain>
    </source>
</reference>
<name>A0ABV1U9N7_9ACTN</name>
<organism evidence="1 2">
    <name type="scientific">Streptomyces sp. 900105245</name>
    <dbReference type="NCBI Taxonomy" id="3154379"/>
    <lineage>
        <taxon>Bacteria</taxon>
        <taxon>Bacillati</taxon>
        <taxon>Actinomycetota</taxon>
        <taxon>Actinomycetes</taxon>
        <taxon>Kitasatosporales</taxon>
        <taxon>Streptomycetaceae</taxon>
        <taxon>Streptomyces</taxon>
    </lineage>
</organism>
<dbReference type="RefSeq" id="WP_351945150.1">
    <property type="nucleotide sequence ID" value="NZ_JBEOZW010000017.1"/>
</dbReference>
<proteinExistence type="predicted"/>